<feature type="transmembrane region" description="Helical" evidence="6">
    <location>
        <begin position="187"/>
        <end position="206"/>
    </location>
</feature>
<sequence length="211" mass="22546">MTPWDLALPAVLTALTLWMAAVISPGPSFMLVSQLAASRSRPAAFAACLGISTGSAIYASLTLFGLSFLITGSALVVEGVRIAGGCYLIWLGIQSWRRAGNKAAARKMAETTIFAGYRLGLATALTNPKAIAFFLGLFGAIFTPEMGTAPKVATLIAGFTINITWYALVCTLFSTEAVRRRYQGMKGWLDRIFGSIFILFGLRLTFGGRLS</sequence>
<gene>
    <name evidence="7" type="ORF">ACFSM5_12800</name>
</gene>
<reference evidence="8" key="1">
    <citation type="journal article" date="2019" name="Int. J. Syst. Evol. Microbiol.">
        <title>The Global Catalogue of Microorganisms (GCM) 10K type strain sequencing project: providing services to taxonomists for standard genome sequencing and annotation.</title>
        <authorList>
            <consortium name="The Broad Institute Genomics Platform"/>
            <consortium name="The Broad Institute Genome Sequencing Center for Infectious Disease"/>
            <person name="Wu L."/>
            <person name="Ma J."/>
        </authorList>
    </citation>
    <scope>NUCLEOTIDE SEQUENCE [LARGE SCALE GENOMIC DNA]</scope>
    <source>
        <strain evidence="8">CGMCC 1.19062</strain>
    </source>
</reference>
<feature type="transmembrane region" description="Helical" evidence="6">
    <location>
        <begin position="114"/>
        <end position="142"/>
    </location>
</feature>
<name>A0ABW5DRS2_9PROT</name>
<evidence type="ECO:0000256" key="5">
    <source>
        <dbReference type="ARBA" id="ARBA00023136"/>
    </source>
</evidence>
<dbReference type="EMBL" id="JBHUIP010000012">
    <property type="protein sequence ID" value="MFD2263772.1"/>
    <property type="molecule type" value="Genomic_DNA"/>
</dbReference>
<feature type="transmembrane region" description="Helical" evidence="6">
    <location>
        <begin position="6"/>
        <end position="32"/>
    </location>
</feature>
<accession>A0ABW5DRS2</accession>
<proteinExistence type="predicted"/>
<feature type="transmembrane region" description="Helical" evidence="6">
    <location>
        <begin position="74"/>
        <end position="93"/>
    </location>
</feature>
<comment type="caution">
    <text evidence="7">The sequence shown here is derived from an EMBL/GenBank/DDBJ whole genome shotgun (WGS) entry which is preliminary data.</text>
</comment>
<protein>
    <submittedName>
        <fullName evidence="7">LysE family translocator</fullName>
    </submittedName>
</protein>
<dbReference type="Pfam" id="PF01810">
    <property type="entry name" value="LysE"/>
    <property type="match status" value="1"/>
</dbReference>
<evidence type="ECO:0000313" key="7">
    <source>
        <dbReference type="EMBL" id="MFD2263772.1"/>
    </source>
</evidence>
<evidence type="ECO:0000256" key="1">
    <source>
        <dbReference type="ARBA" id="ARBA00004651"/>
    </source>
</evidence>
<keyword evidence="3 6" id="KW-0812">Transmembrane</keyword>
<comment type="subcellular location">
    <subcellularLocation>
        <location evidence="1">Cell membrane</location>
        <topology evidence="1">Multi-pass membrane protein</topology>
    </subcellularLocation>
</comment>
<evidence type="ECO:0000313" key="8">
    <source>
        <dbReference type="Proteomes" id="UP001597295"/>
    </source>
</evidence>
<keyword evidence="8" id="KW-1185">Reference proteome</keyword>
<dbReference type="InterPro" id="IPR001123">
    <property type="entry name" value="LeuE-type"/>
</dbReference>
<dbReference type="Proteomes" id="UP001597295">
    <property type="component" value="Unassembled WGS sequence"/>
</dbReference>
<feature type="transmembrane region" description="Helical" evidence="6">
    <location>
        <begin position="154"/>
        <end position="175"/>
    </location>
</feature>
<feature type="transmembrane region" description="Helical" evidence="6">
    <location>
        <begin position="44"/>
        <end position="68"/>
    </location>
</feature>
<keyword evidence="5 6" id="KW-0472">Membrane</keyword>
<dbReference type="PANTHER" id="PTHR30086">
    <property type="entry name" value="ARGININE EXPORTER PROTEIN ARGO"/>
    <property type="match status" value="1"/>
</dbReference>
<keyword evidence="4 6" id="KW-1133">Transmembrane helix</keyword>
<evidence type="ECO:0000256" key="3">
    <source>
        <dbReference type="ARBA" id="ARBA00022692"/>
    </source>
</evidence>
<organism evidence="7 8">
    <name type="scientific">Lacibacterium aquatile</name>
    <dbReference type="NCBI Taxonomy" id="1168082"/>
    <lineage>
        <taxon>Bacteria</taxon>
        <taxon>Pseudomonadati</taxon>
        <taxon>Pseudomonadota</taxon>
        <taxon>Alphaproteobacteria</taxon>
        <taxon>Rhodospirillales</taxon>
        <taxon>Rhodospirillaceae</taxon>
    </lineage>
</organism>
<evidence type="ECO:0000256" key="2">
    <source>
        <dbReference type="ARBA" id="ARBA00022475"/>
    </source>
</evidence>
<dbReference type="RefSeq" id="WP_379876817.1">
    <property type="nucleotide sequence ID" value="NZ_JBHUIP010000012.1"/>
</dbReference>
<dbReference type="PANTHER" id="PTHR30086:SF21">
    <property type="entry name" value="TRANSPORT PROTEIN"/>
    <property type="match status" value="1"/>
</dbReference>
<evidence type="ECO:0000256" key="6">
    <source>
        <dbReference type="SAM" id="Phobius"/>
    </source>
</evidence>
<evidence type="ECO:0000256" key="4">
    <source>
        <dbReference type="ARBA" id="ARBA00022989"/>
    </source>
</evidence>
<keyword evidence="2" id="KW-1003">Cell membrane</keyword>